<dbReference type="RefSeq" id="WP_158644010.1">
    <property type="nucleotide sequence ID" value="NZ_CP042431.1"/>
</dbReference>
<organism evidence="1 2">
    <name type="scientific">Pseudobacter ginsenosidimutans</name>
    <dbReference type="NCBI Taxonomy" id="661488"/>
    <lineage>
        <taxon>Bacteria</taxon>
        <taxon>Pseudomonadati</taxon>
        <taxon>Bacteroidota</taxon>
        <taxon>Chitinophagia</taxon>
        <taxon>Chitinophagales</taxon>
        <taxon>Chitinophagaceae</taxon>
        <taxon>Pseudobacter</taxon>
    </lineage>
</organism>
<accession>A0A4Q7N2N0</accession>
<protein>
    <submittedName>
        <fullName evidence="1">Uncharacterized protein</fullName>
    </submittedName>
</protein>
<dbReference type="EMBL" id="SGXA01000001">
    <property type="protein sequence ID" value="RZS75134.1"/>
    <property type="molecule type" value="Genomic_DNA"/>
</dbReference>
<comment type="caution">
    <text evidence="1">The sequence shown here is derived from an EMBL/GenBank/DDBJ whole genome shotgun (WGS) entry which is preliminary data.</text>
</comment>
<dbReference type="Proteomes" id="UP000293874">
    <property type="component" value="Unassembled WGS sequence"/>
</dbReference>
<evidence type="ECO:0000313" key="1">
    <source>
        <dbReference type="EMBL" id="RZS75134.1"/>
    </source>
</evidence>
<keyword evidence="2" id="KW-1185">Reference proteome</keyword>
<sequence>MIFGLAALLLHLSGKTQPYLMTAFYSVDHETVIKTGKAFGRMSIIGKLIHITYSTFRA</sequence>
<reference evidence="1 2" key="1">
    <citation type="submission" date="2019-02" db="EMBL/GenBank/DDBJ databases">
        <title>Genomic Encyclopedia of Type Strains, Phase IV (KMG-IV): sequencing the most valuable type-strain genomes for metagenomic binning, comparative biology and taxonomic classification.</title>
        <authorList>
            <person name="Goeker M."/>
        </authorList>
    </citation>
    <scope>NUCLEOTIDE SEQUENCE [LARGE SCALE GENOMIC DNA]</scope>
    <source>
        <strain evidence="1 2">DSM 18116</strain>
    </source>
</reference>
<proteinExistence type="predicted"/>
<evidence type="ECO:0000313" key="2">
    <source>
        <dbReference type="Proteomes" id="UP000293874"/>
    </source>
</evidence>
<dbReference type="AlphaFoldDB" id="A0A4Q7N2N0"/>
<name>A0A4Q7N2N0_9BACT</name>
<gene>
    <name evidence="1" type="ORF">EV199_0995</name>
</gene>